<sequence>MDISYKQKVISLASDFMKGTMAPDAFYRGLTEALVGTVGCSRASLWRYTNGLYDKLECLDLYDSGESQHHAGFTLLETDFGAYFEAMQRDNMIVAHHARQHPATDCFNESYFEPHGIYSLLDVGISVNGSRWGLFCCEQVTFVKEWSQADTEILRSISTLCGMAFKKLP</sequence>
<dbReference type="Gene3D" id="3.30.450.40">
    <property type="match status" value="1"/>
</dbReference>
<name>A0A1H9J2Y4_9BURK</name>
<dbReference type="RefSeq" id="WP_177172831.1">
    <property type="nucleotide sequence ID" value="NZ_FOGD01000002.1"/>
</dbReference>
<keyword evidence="3" id="KW-1185">Reference proteome</keyword>
<protein>
    <submittedName>
        <fullName evidence="2">GAF domain-containing protein</fullName>
    </submittedName>
</protein>
<evidence type="ECO:0000259" key="1">
    <source>
        <dbReference type="Pfam" id="PF01590"/>
    </source>
</evidence>
<dbReference type="InterPro" id="IPR003018">
    <property type="entry name" value="GAF"/>
</dbReference>
<gene>
    <name evidence="2" type="ORF">SAMN02982919_01299</name>
</gene>
<reference evidence="2 3" key="1">
    <citation type="submission" date="2016-10" db="EMBL/GenBank/DDBJ databases">
        <authorList>
            <person name="de Groot N.N."/>
        </authorList>
    </citation>
    <scope>NUCLEOTIDE SEQUENCE [LARGE SCALE GENOMIC DNA]</scope>
    <source>
        <strain evidence="2 3">ATCC 35958</strain>
    </source>
</reference>
<feature type="domain" description="GAF" evidence="1">
    <location>
        <begin position="24"/>
        <end position="164"/>
    </location>
</feature>
<dbReference type="Pfam" id="PF01590">
    <property type="entry name" value="GAF"/>
    <property type="match status" value="1"/>
</dbReference>
<accession>A0A1H9J2Y4</accession>
<dbReference type="Proteomes" id="UP000199766">
    <property type="component" value="Unassembled WGS sequence"/>
</dbReference>
<evidence type="ECO:0000313" key="3">
    <source>
        <dbReference type="Proteomes" id="UP000199766"/>
    </source>
</evidence>
<evidence type="ECO:0000313" key="2">
    <source>
        <dbReference type="EMBL" id="SEQ81240.1"/>
    </source>
</evidence>
<dbReference type="SUPFAM" id="SSF55781">
    <property type="entry name" value="GAF domain-like"/>
    <property type="match status" value="1"/>
</dbReference>
<proteinExistence type="predicted"/>
<dbReference type="AlphaFoldDB" id="A0A1H9J2Y4"/>
<dbReference type="STRING" id="180197.SAMN02982919_01299"/>
<dbReference type="EMBL" id="FOGD01000002">
    <property type="protein sequence ID" value="SEQ81240.1"/>
    <property type="molecule type" value="Genomic_DNA"/>
</dbReference>
<organism evidence="2 3">
    <name type="scientific">Giesbergeria anulus</name>
    <dbReference type="NCBI Taxonomy" id="180197"/>
    <lineage>
        <taxon>Bacteria</taxon>
        <taxon>Pseudomonadati</taxon>
        <taxon>Pseudomonadota</taxon>
        <taxon>Betaproteobacteria</taxon>
        <taxon>Burkholderiales</taxon>
        <taxon>Comamonadaceae</taxon>
        <taxon>Giesbergeria</taxon>
    </lineage>
</organism>
<dbReference type="InterPro" id="IPR029016">
    <property type="entry name" value="GAF-like_dom_sf"/>
</dbReference>